<evidence type="ECO:0008006" key="3">
    <source>
        <dbReference type="Google" id="ProtNLM"/>
    </source>
</evidence>
<accession>A0A0S2TAS2</accession>
<gene>
    <name evidence="1" type="ORF">Tel_03280</name>
</gene>
<keyword evidence="2" id="KW-1185">Reference proteome</keyword>
<dbReference type="AlphaFoldDB" id="A0A0S2TAS2"/>
<proteinExistence type="predicted"/>
<dbReference type="Pfam" id="PF07793">
    <property type="entry name" value="DUF1631"/>
    <property type="match status" value="1"/>
</dbReference>
<protein>
    <recommendedName>
        <fullName evidence="3">Thymidine phosphorylase</fullName>
    </recommendedName>
</protein>
<name>A0A0S2TAS2_9GAMM</name>
<sequence length="789" mass="88304">MRHGKVIPLNTNPKSARPGYLVDESRNIALKYLPALLQRMLDNADDILFELADKAESNQEQTSYFDAMRELRLARGDLEQDFKRHLERGFVEFLQCSAQGASPQGSAQLDAEEMSLVEERDLEESLALTGMTAKVKSRYPRELHAIEQRFQAIIGDAASARERIPIGPKAICHAFHEAVNALDNDIKIKLIIYKLFDRHVLAHLQPLYDETNVLFISAGVLPRLKMQVNKQPNGDHASPRHQAPPEDIAWLDDSAVSPTQASLYNGAGYRDALPSSTLETLRGLLQRQHAGLDQAPHGTAQGGASSADSAAVMAVLSRLQQFNLATSAESFRGEINALRRRGKISAVDNDIINIVDMLFDFILDDDHLPTIAKALLARLQIPMIKVALVDREFFGSKQHPAKKLLNQMAKAAVGLGNDITRDNCPLIASIDDVVSRICNDFNDDVSLFVELLQAFEQFLAHESEQEHQSQEISRQRIEAREQHALSRAWVTDVIAAAINDRRLPKPVFELLDGPWKEVMIETYLNDGQESDHWQENLLFIDLLIWSVDVSGKPERQRLGRIVPELVRKLRGELENIYYPPARLDALLAELEALHLANLRGDAGGQHKTVKVKAAHDNPAAACVDINRELDAMRQSLSELGDVDDMLDDLLSDINPDRPGSAPSRKQAIAAQFFDTEVEEIVMSSAFVNEKTLPEIDDHYWSMVQDLKQGQWISLTDSKGKQQKIKLSWKSDMLGECTFINWKFKIAADLSFNQLASKFRAGQAALVESLPIFERAVDAVINSLQRRQAD</sequence>
<dbReference type="KEGG" id="tee:Tel_03280"/>
<reference evidence="1" key="1">
    <citation type="submission" date="2015-10" db="EMBL/GenBank/DDBJ databases">
        <title>Description of Candidatus Tenderia electrophaga gen. nov, sp. nov., an Uncultivated Electroautotroph from a Biocathode Enrichment.</title>
        <authorList>
            <person name="Eddie B.J."/>
            <person name="Malanoski A.P."/>
            <person name="Wang Z."/>
            <person name="Hall R.J."/>
            <person name="Oh S.D."/>
            <person name="Heiner C."/>
            <person name="Lin B."/>
            <person name="Strycharz-Glaven S.M."/>
        </authorList>
    </citation>
    <scope>NUCLEOTIDE SEQUENCE [LARGE SCALE GENOMIC DNA]</scope>
    <source>
        <strain evidence="1">NRL1</strain>
    </source>
</reference>
<organism evidence="1 2">
    <name type="scientific">Candidatus Tenderia electrophaga</name>
    <dbReference type="NCBI Taxonomy" id="1748243"/>
    <lineage>
        <taxon>Bacteria</taxon>
        <taxon>Pseudomonadati</taxon>
        <taxon>Pseudomonadota</taxon>
        <taxon>Gammaproteobacteria</taxon>
        <taxon>Candidatus Tenderiales</taxon>
        <taxon>Candidatus Tenderiaceae</taxon>
        <taxon>Candidatus Tenderia</taxon>
    </lineage>
</organism>
<dbReference type="InterPro" id="IPR012434">
    <property type="entry name" value="DUF1631"/>
</dbReference>
<dbReference type="EMBL" id="CP013099">
    <property type="protein sequence ID" value="ALP52245.1"/>
    <property type="molecule type" value="Genomic_DNA"/>
</dbReference>
<dbReference type="STRING" id="1748243.Tel_03280"/>
<dbReference type="Proteomes" id="UP000055136">
    <property type="component" value="Chromosome"/>
</dbReference>
<evidence type="ECO:0000313" key="2">
    <source>
        <dbReference type="Proteomes" id="UP000055136"/>
    </source>
</evidence>
<evidence type="ECO:0000313" key="1">
    <source>
        <dbReference type="EMBL" id="ALP52245.1"/>
    </source>
</evidence>